<dbReference type="Gene3D" id="1.10.443.10">
    <property type="entry name" value="Intergrase catalytic core"/>
    <property type="match status" value="1"/>
</dbReference>
<dbReference type="PANTHER" id="PTHR30349">
    <property type="entry name" value="PHAGE INTEGRASE-RELATED"/>
    <property type="match status" value="1"/>
</dbReference>
<dbReference type="RefSeq" id="WP_135993838.1">
    <property type="nucleotide sequence ID" value="NZ_SRYD01000064.1"/>
</dbReference>
<comment type="caution">
    <text evidence="5">The sequence shown here is derived from an EMBL/GenBank/DDBJ whole genome shotgun (WGS) entry which is preliminary data.</text>
</comment>
<dbReference type="Pfam" id="PF00589">
    <property type="entry name" value="Phage_integrase"/>
    <property type="match status" value="1"/>
</dbReference>
<dbReference type="InterPro" id="IPR035386">
    <property type="entry name" value="Arm-DNA-bind_5"/>
</dbReference>
<dbReference type="InterPro" id="IPR025269">
    <property type="entry name" value="SAM-like_dom"/>
</dbReference>
<reference evidence="5 6" key="1">
    <citation type="submission" date="2019-04" db="EMBL/GenBank/DDBJ databases">
        <title>Microbes associate with the intestines of laboratory mice.</title>
        <authorList>
            <person name="Navarre W."/>
            <person name="Wong E."/>
            <person name="Huang K."/>
            <person name="Tropini C."/>
            <person name="Ng K."/>
            <person name="Yu B."/>
        </authorList>
    </citation>
    <scope>NUCLEOTIDE SEQUENCE [LARGE SCALE GENOMIC DNA]</scope>
    <source>
        <strain evidence="5 6">NM06_A21</strain>
    </source>
</reference>
<name>A0A4S2FME1_9BACT</name>
<proteinExistence type="inferred from homology"/>
<organism evidence="5 6">
    <name type="scientific">Muribaculum intestinale</name>
    <dbReference type="NCBI Taxonomy" id="1796646"/>
    <lineage>
        <taxon>Bacteria</taxon>
        <taxon>Pseudomonadati</taxon>
        <taxon>Bacteroidota</taxon>
        <taxon>Bacteroidia</taxon>
        <taxon>Bacteroidales</taxon>
        <taxon>Muribaculaceae</taxon>
        <taxon>Muribaculum</taxon>
    </lineage>
</organism>
<sequence length="411" mass="47771">MKDSFFTLTFFPRKPRSEGNGEYPIYARITTEGQKTEFTIGRKVHPSNWDQRAQKSAGRSRRDLELNKYLEMVRSRFYEIHNRLLNEGRYINPQIMKNHYFGMVEKPKMLCDVFRETNVKRREEYERGDIGYATFSRWERCVSYLEEFIALTHGGDRDIAIKDVTAGFVQDFEHFLRVSKECANNTAVRYLRYLKNVIQYAIANKWISDDPFLGKRFKRTKADRGFLTEPELKSIMALNLKAFPRLECVRDTFVFCCFTGLAFIDVKTLKRSDISADANGNMWIRKNREKTEELSVIPLLDVLQTIMRKYSGHPVVLTTGVVLPVMSNQKVNAYLKEIADLAKISKHLTSHIARHTFATMSLNNHVPLETISKMLGHSDIKTTQIYARLLDNTISEDMEIMRAKFNGVRLG</sequence>
<protein>
    <submittedName>
        <fullName evidence="5">Site-specific integrase</fullName>
    </submittedName>
</protein>
<dbReference type="InterPro" id="IPR050090">
    <property type="entry name" value="Tyrosine_recombinase_XerCD"/>
</dbReference>
<dbReference type="AlphaFoldDB" id="A0A4S2FME1"/>
<evidence type="ECO:0000256" key="3">
    <source>
        <dbReference type="ARBA" id="ARBA00023172"/>
    </source>
</evidence>
<dbReference type="CDD" id="cd01185">
    <property type="entry name" value="INTN1_C_like"/>
    <property type="match status" value="1"/>
</dbReference>
<evidence type="ECO:0000256" key="1">
    <source>
        <dbReference type="ARBA" id="ARBA00008857"/>
    </source>
</evidence>
<dbReference type="GO" id="GO:0003677">
    <property type="term" value="F:DNA binding"/>
    <property type="evidence" value="ECO:0007669"/>
    <property type="project" value="UniProtKB-KW"/>
</dbReference>
<dbReference type="InterPro" id="IPR002104">
    <property type="entry name" value="Integrase_catalytic"/>
</dbReference>
<evidence type="ECO:0000313" key="6">
    <source>
        <dbReference type="Proteomes" id="UP000306630"/>
    </source>
</evidence>
<dbReference type="SUPFAM" id="SSF56349">
    <property type="entry name" value="DNA breaking-rejoining enzymes"/>
    <property type="match status" value="1"/>
</dbReference>
<evidence type="ECO:0000259" key="4">
    <source>
        <dbReference type="PROSITE" id="PS51898"/>
    </source>
</evidence>
<dbReference type="Gene3D" id="1.10.150.130">
    <property type="match status" value="1"/>
</dbReference>
<dbReference type="InterPro" id="IPR010998">
    <property type="entry name" value="Integrase_recombinase_N"/>
</dbReference>
<feature type="domain" description="Tyr recombinase" evidence="4">
    <location>
        <begin position="222"/>
        <end position="402"/>
    </location>
</feature>
<comment type="similarity">
    <text evidence="1">Belongs to the 'phage' integrase family.</text>
</comment>
<dbReference type="InterPro" id="IPR011010">
    <property type="entry name" value="DNA_brk_join_enz"/>
</dbReference>
<dbReference type="PANTHER" id="PTHR30349:SF64">
    <property type="entry name" value="PROPHAGE INTEGRASE INTD-RELATED"/>
    <property type="match status" value="1"/>
</dbReference>
<evidence type="ECO:0000313" key="5">
    <source>
        <dbReference type="EMBL" id="TGY70128.1"/>
    </source>
</evidence>
<dbReference type="EMBL" id="SRYD01000064">
    <property type="protein sequence ID" value="TGY70128.1"/>
    <property type="molecule type" value="Genomic_DNA"/>
</dbReference>
<dbReference type="GO" id="GO:0006310">
    <property type="term" value="P:DNA recombination"/>
    <property type="evidence" value="ECO:0007669"/>
    <property type="project" value="UniProtKB-KW"/>
</dbReference>
<keyword evidence="3" id="KW-0233">DNA recombination</keyword>
<evidence type="ECO:0000256" key="2">
    <source>
        <dbReference type="ARBA" id="ARBA00023125"/>
    </source>
</evidence>
<dbReference type="Proteomes" id="UP000306630">
    <property type="component" value="Unassembled WGS sequence"/>
</dbReference>
<dbReference type="Pfam" id="PF17293">
    <property type="entry name" value="Arm-DNA-bind_5"/>
    <property type="match status" value="1"/>
</dbReference>
<dbReference type="PROSITE" id="PS51898">
    <property type="entry name" value="TYR_RECOMBINASE"/>
    <property type="match status" value="1"/>
</dbReference>
<accession>A0A4S2FME1</accession>
<keyword evidence="2" id="KW-0238">DNA-binding</keyword>
<dbReference type="InterPro" id="IPR013762">
    <property type="entry name" value="Integrase-like_cat_sf"/>
</dbReference>
<dbReference type="GO" id="GO:0015074">
    <property type="term" value="P:DNA integration"/>
    <property type="evidence" value="ECO:0007669"/>
    <property type="project" value="InterPro"/>
</dbReference>
<dbReference type="Pfam" id="PF13102">
    <property type="entry name" value="Phage_int_SAM_5"/>
    <property type="match status" value="1"/>
</dbReference>
<gene>
    <name evidence="5" type="ORF">E5333_13185</name>
</gene>